<evidence type="ECO:0008006" key="5">
    <source>
        <dbReference type="Google" id="ProtNLM"/>
    </source>
</evidence>
<proteinExistence type="predicted"/>
<evidence type="ECO:0000313" key="3">
    <source>
        <dbReference type="EMBL" id="KAG2588614.1"/>
    </source>
</evidence>
<gene>
    <name evidence="3" type="ORF">PVAP13_5NG348600</name>
</gene>
<comment type="caution">
    <text evidence="3">The sequence shown here is derived from an EMBL/GenBank/DDBJ whole genome shotgun (WGS) entry which is preliminary data.</text>
</comment>
<reference evidence="3" key="1">
    <citation type="submission" date="2020-05" db="EMBL/GenBank/DDBJ databases">
        <title>WGS assembly of Panicum virgatum.</title>
        <authorList>
            <person name="Lovell J.T."/>
            <person name="Jenkins J."/>
            <person name="Shu S."/>
            <person name="Juenger T.E."/>
            <person name="Schmutz J."/>
        </authorList>
    </citation>
    <scope>NUCLEOTIDE SEQUENCE</scope>
    <source>
        <strain evidence="3">AP13</strain>
    </source>
</reference>
<evidence type="ECO:0000256" key="2">
    <source>
        <dbReference type="SAM" id="Phobius"/>
    </source>
</evidence>
<keyword evidence="2" id="KW-1133">Transmembrane helix</keyword>
<name>A0A8T0RT76_PANVG</name>
<keyword evidence="2" id="KW-0812">Transmembrane</keyword>
<protein>
    <recommendedName>
        <fullName evidence="5">UBC core domain-containing protein</fullName>
    </recommendedName>
</protein>
<dbReference type="SUPFAM" id="SSF54495">
    <property type="entry name" value="UBC-like"/>
    <property type="match status" value="1"/>
</dbReference>
<dbReference type="Gene3D" id="3.10.110.10">
    <property type="entry name" value="Ubiquitin Conjugating Enzyme"/>
    <property type="match status" value="1"/>
</dbReference>
<keyword evidence="4" id="KW-1185">Reference proteome</keyword>
<evidence type="ECO:0000313" key="4">
    <source>
        <dbReference type="Proteomes" id="UP000823388"/>
    </source>
</evidence>
<dbReference type="InterPro" id="IPR016135">
    <property type="entry name" value="UBQ-conjugating_enzyme/RWD"/>
</dbReference>
<keyword evidence="2" id="KW-0472">Membrane</keyword>
<evidence type="ECO:0000256" key="1">
    <source>
        <dbReference type="SAM" id="MobiDB-lite"/>
    </source>
</evidence>
<dbReference type="AlphaFoldDB" id="A0A8T0RT76"/>
<accession>A0A8T0RT76</accession>
<dbReference type="Proteomes" id="UP000823388">
    <property type="component" value="Chromosome 5N"/>
</dbReference>
<dbReference type="EMBL" id="CM029046">
    <property type="protein sequence ID" value="KAG2588614.1"/>
    <property type="molecule type" value="Genomic_DNA"/>
</dbReference>
<feature type="transmembrane region" description="Helical" evidence="2">
    <location>
        <begin position="67"/>
        <end position="87"/>
    </location>
</feature>
<organism evidence="3 4">
    <name type="scientific">Panicum virgatum</name>
    <name type="common">Blackwell switchgrass</name>
    <dbReference type="NCBI Taxonomy" id="38727"/>
    <lineage>
        <taxon>Eukaryota</taxon>
        <taxon>Viridiplantae</taxon>
        <taxon>Streptophyta</taxon>
        <taxon>Embryophyta</taxon>
        <taxon>Tracheophyta</taxon>
        <taxon>Spermatophyta</taxon>
        <taxon>Magnoliopsida</taxon>
        <taxon>Liliopsida</taxon>
        <taxon>Poales</taxon>
        <taxon>Poaceae</taxon>
        <taxon>PACMAD clade</taxon>
        <taxon>Panicoideae</taxon>
        <taxon>Panicodae</taxon>
        <taxon>Paniceae</taxon>
        <taxon>Panicinae</taxon>
        <taxon>Panicum</taxon>
        <taxon>Panicum sect. Hiantes</taxon>
    </lineage>
</organism>
<feature type="region of interest" description="Disordered" evidence="1">
    <location>
        <begin position="1"/>
        <end position="29"/>
    </location>
</feature>
<sequence>MSGGVARGRLAQERKDWRKTHPHGFAAKPETLPDGTRNLIIWHCTIPGKQGPSIRSLLWHTGIQFHYVWLGFQILIFSSIIMNFRFIHNQGGRLYIQSVTGQDLYELVAVALCNLH</sequence>